<evidence type="ECO:0000313" key="1">
    <source>
        <dbReference type="EMBL" id="NLF90906.1"/>
    </source>
</evidence>
<comment type="caution">
    <text evidence="1">The sequence shown here is derived from an EMBL/GenBank/DDBJ whole genome shotgun (WGS) entry which is preliminary data.</text>
</comment>
<protein>
    <submittedName>
        <fullName evidence="1">Recombinase RecQ</fullName>
    </submittedName>
</protein>
<gene>
    <name evidence="1" type="ORF">GX570_06125</name>
</gene>
<name>A0A847HC42_9CORY</name>
<dbReference type="InterPro" id="IPR029057">
    <property type="entry name" value="PRTase-like"/>
</dbReference>
<sequence length="133" mass="13856">WQQDTWLPRIVAVLSDWDWDARPTTVVALGSHDPAATEFVAALAEAVAGVGRMVYAGVLPVRTGADEVTAQNSAYRVTALLNHWDVSGVGPADGPVLLVTDLIDTGWSVTVAGAALAERTGQPVLPLAVASRG</sequence>
<dbReference type="Proteomes" id="UP000523614">
    <property type="component" value="Unassembled WGS sequence"/>
</dbReference>
<evidence type="ECO:0000313" key="2">
    <source>
        <dbReference type="Proteomes" id="UP000523614"/>
    </source>
</evidence>
<organism evidence="1 2">
    <name type="scientific">Corynebacterium marinum</name>
    <dbReference type="NCBI Taxonomy" id="349751"/>
    <lineage>
        <taxon>Bacteria</taxon>
        <taxon>Bacillati</taxon>
        <taxon>Actinomycetota</taxon>
        <taxon>Actinomycetes</taxon>
        <taxon>Mycobacteriales</taxon>
        <taxon>Corynebacteriaceae</taxon>
        <taxon>Corynebacterium</taxon>
    </lineage>
</organism>
<proteinExistence type="predicted"/>
<dbReference type="AlphaFoldDB" id="A0A847HC42"/>
<dbReference type="EMBL" id="JAAYYP010000206">
    <property type="protein sequence ID" value="NLF90906.1"/>
    <property type="molecule type" value="Genomic_DNA"/>
</dbReference>
<dbReference type="SUPFAM" id="SSF53271">
    <property type="entry name" value="PRTase-like"/>
    <property type="match status" value="1"/>
</dbReference>
<feature type="non-terminal residue" evidence="1">
    <location>
        <position position="1"/>
    </location>
</feature>
<accession>A0A847HC42</accession>
<reference evidence="1 2" key="1">
    <citation type="journal article" date="2020" name="Biotechnol. Biofuels">
        <title>New insights from the biogas microbiome by comprehensive genome-resolved metagenomics of nearly 1600 species originating from multiple anaerobic digesters.</title>
        <authorList>
            <person name="Campanaro S."/>
            <person name="Treu L."/>
            <person name="Rodriguez-R L.M."/>
            <person name="Kovalovszki A."/>
            <person name="Ziels R.M."/>
            <person name="Maus I."/>
            <person name="Zhu X."/>
            <person name="Kougias P.G."/>
            <person name="Basile A."/>
            <person name="Luo G."/>
            <person name="Schluter A."/>
            <person name="Konstantinidis K.T."/>
            <person name="Angelidaki I."/>
        </authorList>
    </citation>
    <scope>NUCLEOTIDE SEQUENCE [LARGE SCALE GENOMIC DNA]</scope>
    <source>
        <strain evidence="1">AS06rmzACSIP_235</strain>
    </source>
</reference>